<dbReference type="EMBL" id="KX557278">
    <property type="protein sequence ID" value="AOE44412.1"/>
    <property type="molecule type" value="Genomic_DNA"/>
</dbReference>
<proteinExistence type="predicted"/>
<keyword evidence="2" id="KW-1185">Reference proteome</keyword>
<evidence type="ECO:0000313" key="2">
    <source>
        <dbReference type="Proteomes" id="UP000203019"/>
    </source>
</evidence>
<dbReference type="KEGG" id="vg:29063305"/>
<evidence type="ECO:0000313" key="1">
    <source>
        <dbReference type="EMBL" id="AOE44412.1"/>
    </source>
</evidence>
<dbReference type="InterPro" id="IPR013207">
    <property type="entry name" value="LGFP"/>
</dbReference>
<dbReference type="Pfam" id="PF08310">
    <property type="entry name" value="LGFP"/>
    <property type="match status" value="3"/>
</dbReference>
<dbReference type="OrthoDB" id="3724at10239"/>
<reference evidence="2" key="1">
    <citation type="submission" date="2016-07" db="EMBL/GenBank/DDBJ databases">
        <authorList>
            <person name="Florea S."/>
            <person name="Webb J.S."/>
            <person name="Jaromczyk J."/>
            <person name="Schardl C.L."/>
        </authorList>
    </citation>
    <scope>NUCLEOTIDE SEQUENCE [LARGE SCALE GENOMIC DNA]</scope>
</reference>
<name>A0A1B3B095_9CAUD</name>
<sequence length="346" mass="38097">MTFVVSREHVESFDQWARARDGNPYGYGGAFNLNPDVSTDCSGLVLQSAAYLTKVKNWVGNRFGSTESFRLDYPVVYELGFKRFSGDPSRLPFKPLLLVGLQHGGGGIYSHTACTFYGKDVPGGPVKESARGVDWESQGNGVYYYEGARYWKDSLFHDFWYLDAKLAPAAPAVNEIDAEAKRAAAWLGKRKSVDSEGKPVEHKAPDGEGRFAHFENGSVYWHPRVNADQPVGLRAVAVPKDVFEVWARVGFETGPLGYPLLRHVVDKGVGTIQGFTGGAVYRKYGTSGGVLVGRIGDSYYKDGAEKSPLGWPLGDEEFFQDGRVQQFENGKAYWHASGVTKLLNGK</sequence>
<dbReference type="RefSeq" id="YP_009281123.1">
    <property type="nucleotide sequence ID" value="NC_031028.1"/>
</dbReference>
<organism evidence="1 2">
    <name type="scientific">Gordonia phage Ghobes</name>
    <dbReference type="NCBI Taxonomy" id="1887647"/>
    <lineage>
        <taxon>Viruses</taxon>
        <taxon>Duplodnaviria</taxon>
        <taxon>Heunggongvirae</taxon>
        <taxon>Uroviricota</taxon>
        <taxon>Caudoviricetes</taxon>
        <taxon>Ghobesvirus</taxon>
        <taxon>Ghobesvirus ghobes</taxon>
    </lineage>
</organism>
<gene>
    <name evidence="1" type="primary">20</name>
    <name evidence="1" type="ORF">SEA_GHOBES_20</name>
</gene>
<accession>A0A1B3B095</accession>
<dbReference type="Proteomes" id="UP000203019">
    <property type="component" value="Segment"/>
</dbReference>
<protein>
    <submittedName>
        <fullName evidence="1">Lysin A</fullName>
    </submittedName>
</protein>
<dbReference type="GeneID" id="29063305"/>